<dbReference type="STRING" id="1177179.A11A3_09390"/>
<dbReference type="Proteomes" id="UP000010164">
    <property type="component" value="Unassembled WGS sequence"/>
</dbReference>
<feature type="region of interest" description="Disordered" evidence="1">
    <location>
        <begin position="104"/>
        <end position="123"/>
    </location>
</feature>
<evidence type="ECO:0000256" key="1">
    <source>
        <dbReference type="SAM" id="MobiDB-lite"/>
    </source>
</evidence>
<feature type="region of interest" description="Disordered" evidence="1">
    <location>
        <begin position="1"/>
        <end position="70"/>
    </location>
</feature>
<reference evidence="2 3" key="1">
    <citation type="journal article" date="2012" name="J. Bacteriol.">
        <title>Genome Sequence of the Alkane-Degrading Bacterium Alcanivorax hongdengensis Type Strain A-11-3.</title>
        <authorList>
            <person name="Lai Q."/>
            <person name="Shao Z."/>
        </authorList>
    </citation>
    <scope>NUCLEOTIDE SEQUENCE [LARGE SCALE GENOMIC DNA]</scope>
    <source>
        <strain evidence="2 3">A-11-3</strain>
    </source>
</reference>
<keyword evidence="3" id="KW-1185">Reference proteome</keyword>
<feature type="compositionally biased region" description="Acidic residues" evidence="1">
    <location>
        <begin position="1"/>
        <end position="27"/>
    </location>
</feature>
<protein>
    <recommendedName>
        <fullName evidence="4">Thrombospondin type 3 repeat-containing protein</fullName>
    </recommendedName>
</protein>
<evidence type="ECO:0000313" key="2">
    <source>
        <dbReference type="EMBL" id="EKF74202.1"/>
    </source>
</evidence>
<feature type="compositionally biased region" description="Basic and acidic residues" evidence="1">
    <location>
        <begin position="60"/>
        <end position="70"/>
    </location>
</feature>
<gene>
    <name evidence="2" type="ORF">A11A3_09390</name>
</gene>
<comment type="caution">
    <text evidence="2">The sequence shown here is derived from an EMBL/GenBank/DDBJ whole genome shotgun (WGS) entry which is preliminary data.</text>
</comment>
<accession>L0WDH7</accession>
<proteinExistence type="predicted"/>
<dbReference type="EMBL" id="AMRJ01000013">
    <property type="protein sequence ID" value="EKF74202.1"/>
    <property type="molecule type" value="Genomic_DNA"/>
</dbReference>
<dbReference type="AlphaFoldDB" id="L0WDH7"/>
<sequence>MTDGEDPDPNNADSDGDGIPDGQDTDADGNGVPDADESNCDPSDPNCTDDAEQGTYGEGKCTKDEQTDPDCKSNMDAVQCGIFIEQFRQRCQSKLQHEDIVGTDEYRDGPSVSDTDNDGNKIPGKEVSASGLIGNLKEDEVQFSNASCPADRTFSMPGAIGGSFTISYELICDGATMIRPAIIALGYFLSAMILMRKFSGSGGDD</sequence>
<dbReference type="NCBIfam" id="NF041109">
    <property type="entry name" value="VF_TspB_C_term"/>
    <property type="match status" value="1"/>
</dbReference>
<evidence type="ECO:0000313" key="3">
    <source>
        <dbReference type="Proteomes" id="UP000010164"/>
    </source>
</evidence>
<name>L0WDH7_9GAMM</name>
<organism evidence="2 3">
    <name type="scientific">Alcanivorax hongdengensis A-11-3</name>
    <dbReference type="NCBI Taxonomy" id="1177179"/>
    <lineage>
        <taxon>Bacteria</taxon>
        <taxon>Pseudomonadati</taxon>
        <taxon>Pseudomonadota</taxon>
        <taxon>Gammaproteobacteria</taxon>
        <taxon>Oceanospirillales</taxon>
        <taxon>Alcanivoracaceae</taxon>
        <taxon>Alcanivorax</taxon>
    </lineage>
</organism>
<evidence type="ECO:0008006" key="4">
    <source>
        <dbReference type="Google" id="ProtNLM"/>
    </source>
</evidence>
<dbReference type="PATRIC" id="fig|1177179.3.peg.1874"/>